<keyword evidence="2" id="KW-1185">Reference proteome</keyword>
<dbReference type="AlphaFoldDB" id="A0AAV2A8H1"/>
<reference evidence="1 2" key="1">
    <citation type="submission" date="2024-04" db="EMBL/GenBank/DDBJ databases">
        <authorList>
            <person name="Rising A."/>
            <person name="Reimegard J."/>
            <person name="Sonavane S."/>
            <person name="Akerstrom W."/>
            <person name="Nylinder S."/>
            <person name="Hedman E."/>
            <person name="Kallberg Y."/>
        </authorList>
    </citation>
    <scope>NUCLEOTIDE SEQUENCE [LARGE SCALE GENOMIC DNA]</scope>
</reference>
<accession>A0AAV2A8H1</accession>
<proteinExistence type="predicted"/>
<name>A0AAV2A8H1_9ARAC</name>
<gene>
    <name evidence="1" type="ORF">LARSCL_LOCUS10227</name>
</gene>
<evidence type="ECO:0000313" key="1">
    <source>
        <dbReference type="EMBL" id="CAL1279229.1"/>
    </source>
</evidence>
<organism evidence="1 2">
    <name type="scientific">Larinioides sclopetarius</name>
    <dbReference type="NCBI Taxonomy" id="280406"/>
    <lineage>
        <taxon>Eukaryota</taxon>
        <taxon>Metazoa</taxon>
        <taxon>Ecdysozoa</taxon>
        <taxon>Arthropoda</taxon>
        <taxon>Chelicerata</taxon>
        <taxon>Arachnida</taxon>
        <taxon>Araneae</taxon>
        <taxon>Araneomorphae</taxon>
        <taxon>Entelegynae</taxon>
        <taxon>Araneoidea</taxon>
        <taxon>Araneidae</taxon>
        <taxon>Larinioides</taxon>
    </lineage>
</organism>
<protein>
    <submittedName>
        <fullName evidence="1">Uncharacterized protein</fullName>
    </submittedName>
</protein>
<sequence>MIQPAMPLLSAGPIVTLKERITREKYREILADQVHPIMQILFSAGVGIFQGDNALIHAVELLQSWFDEHQYKNKHPPWPALSPDLNIIVPLLSILESSIRNRYPPSPSLPK</sequence>
<comment type="caution">
    <text evidence="1">The sequence shown here is derived from an EMBL/GenBank/DDBJ whole genome shotgun (WGS) entry which is preliminary data.</text>
</comment>
<dbReference type="GO" id="GO:0003676">
    <property type="term" value="F:nucleic acid binding"/>
    <property type="evidence" value="ECO:0007669"/>
    <property type="project" value="InterPro"/>
</dbReference>
<evidence type="ECO:0000313" key="2">
    <source>
        <dbReference type="Proteomes" id="UP001497382"/>
    </source>
</evidence>
<dbReference type="Proteomes" id="UP001497382">
    <property type="component" value="Unassembled WGS sequence"/>
</dbReference>
<dbReference type="EMBL" id="CAXIEN010000120">
    <property type="protein sequence ID" value="CAL1279229.1"/>
    <property type="molecule type" value="Genomic_DNA"/>
</dbReference>
<dbReference type="Gene3D" id="3.30.420.10">
    <property type="entry name" value="Ribonuclease H-like superfamily/Ribonuclease H"/>
    <property type="match status" value="1"/>
</dbReference>
<dbReference type="InterPro" id="IPR036397">
    <property type="entry name" value="RNaseH_sf"/>
</dbReference>